<feature type="domain" description="GMPS ATP-PPase" evidence="11">
    <location>
        <begin position="197"/>
        <end position="390"/>
    </location>
</feature>
<evidence type="ECO:0000256" key="4">
    <source>
        <dbReference type="ARBA" id="ARBA00022741"/>
    </source>
</evidence>
<dbReference type="PRINTS" id="PR00097">
    <property type="entry name" value="ANTSNTHASEII"/>
</dbReference>
<dbReference type="RefSeq" id="WP_136078935.1">
    <property type="nucleotide sequence ID" value="NZ_CAAHFG010000001.1"/>
</dbReference>
<dbReference type="Gene3D" id="3.40.50.880">
    <property type="match status" value="1"/>
</dbReference>
<dbReference type="InterPro" id="IPR029062">
    <property type="entry name" value="Class_I_gatase-like"/>
</dbReference>
<evidence type="ECO:0000313" key="12">
    <source>
        <dbReference type="EMBL" id="VGO13359.1"/>
    </source>
</evidence>
<dbReference type="Pfam" id="PF02540">
    <property type="entry name" value="NAD_synthase"/>
    <property type="match status" value="1"/>
</dbReference>
<feature type="active site" description="Nucleophile" evidence="9">
    <location>
        <position position="83"/>
    </location>
</feature>
<keyword evidence="5 9" id="KW-0332">GMP biosynthesis</keyword>
<dbReference type="FunFam" id="3.30.300.10:FF:000002">
    <property type="entry name" value="GMP synthase [glutamine-hydrolyzing]"/>
    <property type="match status" value="1"/>
</dbReference>
<dbReference type="Proteomes" id="UP000366872">
    <property type="component" value="Unassembled WGS sequence"/>
</dbReference>
<dbReference type="FunFam" id="3.40.50.880:FF:000001">
    <property type="entry name" value="GMP synthase [glutamine-hydrolyzing]"/>
    <property type="match status" value="1"/>
</dbReference>
<dbReference type="InterPro" id="IPR017926">
    <property type="entry name" value="GATASE"/>
</dbReference>
<keyword evidence="3 9" id="KW-0436">Ligase</keyword>
<dbReference type="Gene3D" id="3.30.300.10">
    <property type="match status" value="1"/>
</dbReference>
<dbReference type="GO" id="GO:0005524">
    <property type="term" value="F:ATP binding"/>
    <property type="evidence" value="ECO:0007669"/>
    <property type="project" value="UniProtKB-UniRule"/>
</dbReference>
<proteinExistence type="inferred from homology"/>
<evidence type="ECO:0000259" key="11">
    <source>
        <dbReference type="PROSITE" id="PS51553"/>
    </source>
</evidence>
<evidence type="ECO:0000256" key="1">
    <source>
        <dbReference type="ARBA" id="ARBA00002332"/>
    </source>
</evidence>
<dbReference type="InterPro" id="IPR001674">
    <property type="entry name" value="GMP_synth_C"/>
</dbReference>
<comment type="subunit">
    <text evidence="9">Homodimer.</text>
</comment>
<dbReference type="EMBL" id="CAAHFG010000001">
    <property type="protein sequence ID" value="VGO13359.1"/>
    <property type="molecule type" value="Genomic_DNA"/>
</dbReference>
<dbReference type="UniPathway" id="UPA00189">
    <property type="reaction ID" value="UER00296"/>
</dbReference>
<dbReference type="PANTHER" id="PTHR11922">
    <property type="entry name" value="GMP SYNTHASE-RELATED"/>
    <property type="match status" value="1"/>
</dbReference>
<keyword evidence="7 9" id="KW-0067">ATP-binding</keyword>
<sequence>MNHPEWIAILDYGSQVTQLIARRIREQKVYCEIIRFDTSAEELKKRAPKGIILSGGPCSVPDEDSPKCDPALFDLGIPILGICYGMQLTAHTLGGSVKPGLKREYGKAMMTITKDSPLFKGLAPDLQVWMSHGDKVETMPEGFEAVAESDNCPYATMQNLDRNIFGVQFHPEVVHTPQGKEMLWNFAFKVCKCSGDWEMSKFVEDTIRQIRKQVGENHVLLGLSGGVDSSVVAALLHKAIGTQLHCVYVDNGLMRYRETEEIEDLFGRAFGIDLHVAHAGDLFLGKLKGVSDPEQKRKIIGSTFIDVFAEKARGLSDKVKFLGQGTLYPDVIESVSPIGGPSATIKSHHNVGGLPDDLQFDLVEPLRELFKDEVREVGRELGLPSYVVDRQPFPGPGLAVRIIGDITPERIEVLQQADLRVREEIMKMTNHLDVWQYFAVLLPIQTVGVMGDDRTYESVVAVRAVESRDGMTADWYKLPYEVMDSISNRIINEVPGVNRVCYDISSKPPSTIEWE</sequence>
<evidence type="ECO:0000256" key="6">
    <source>
        <dbReference type="ARBA" id="ARBA00022755"/>
    </source>
</evidence>
<name>A0A6C2U0L6_PONDE</name>
<dbReference type="CDD" id="cd01997">
    <property type="entry name" value="GMP_synthase_C"/>
    <property type="match status" value="1"/>
</dbReference>
<comment type="pathway">
    <text evidence="2 9">Purine metabolism; GMP biosynthesis; GMP from XMP (L-Gln route): step 1/1.</text>
</comment>
<dbReference type="CDD" id="cd01742">
    <property type="entry name" value="GATase1_GMP_Synthase"/>
    <property type="match status" value="1"/>
</dbReference>
<protein>
    <recommendedName>
        <fullName evidence="9">GMP synthase [glutamine-hydrolyzing]</fullName>
        <ecNumber evidence="9">6.3.5.2</ecNumber>
    </recommendedName>
    <alternativeName>
        <fullName evidence="9">GMP synthetase</fullName>
    </alternativeName>
    <alternativeName>
        <fullName evidence="9">Glutamine amidotransferase</fullName>
    </alternativeName>
</protein>
<comment type="function">
    <text evidence="1 9">Catalyzes the synthesis of GMP from XMP.</text>
</comment>
<dbReference type="InterPro" id="IPR022310">
    <property type="entry name" value="NAD/GMP_synthase"/>
</dbReference>
<evidence type="ECO:0000256" key="2">
    <source>
        <dbReference type="ARBA" id="ARBA00005153"/>
    </source>
</evidence>
<dbReference type="SUPFAM" id="SSF52402">
    <property type="entry name" value="Adenine nucleotide alpha hydrolases-like"/>
    <property type="match status" value="1"/>
</dbReference>
<dbReference type="NCBIfam" id="NF000848">
    <property type="entry name" value="PRK00074.1"/>
    <property type="match status" value="1"/>
</dbReference>
<feature type="binding site" evidence="10">
    <location>
        <begin position="224"/>
        <end position="230"/>
    </location>
    <ligand>
        <name>ATP</name>
        <dbReference type="ChEBI" id="CHEBI:30616"/>
    </ligand>
</feature>
<dbReference type="InterPro" id="IPR022955">
    <property type="entry name" value="GMP_synthase"/>
</dbReference>
<evidence type="ECO:0000256" key="10">
    <source>
        <dbReference type="PROSITE-ProRule" id="PRU00886"/>
    </source>
</evidence>
<dbReference type="FunFam" id="3.40.50.620:FF:000001">
    <property type="entry name" value="GMP synthase [glutamine-hydrolyzing]"/>
    <property type="match status" value="1"/>
</dbReference>
<keyword evidence="4 9" id="KW-0547">Nucleotide-binding</keyword>
<evidence type="ECO:0000256" key="9">
    <source>
        <dbReference type="HAMAP-Rule" id="MF_00344"/>
    </source>
</evidence>
<dbReference type="Pfam" id="PF00958">
    <property type="entry name" value="GMP_synt_C"/>
    <property type="match status" value="1"/>
</dbReference>
<evidence type="ECO:0000256" key="8">
    <source>
        <dbReference type="ARBA" id="ARBA00022962"/>
    </source>
</evidence>
<keyword evidence="6 9" id="KW-0658">Purine biosynthesis</keyword>
<dbReference type="PANTHER" id="PTHR11922:SF2">
    <property type="entry name" value="GMP SYNTHASE [GLUTAMINE-HYDROLYZING]"/>
    <property type="match status" value="1"/>
</dbReference>
<accession>A0A6C2U0L6</accession>
<gene>
    <name evidence="9 12" type="primary">guaA</name>
    <name evidence="12" type="ORF">PDESU_01915</name>
</gene>
<dbReference type="GO" id="GO:0003921">
    <property type="term" value="F:GMP synthase activity"/>
    <property type="evidence" value="ECO:0007669"/>
    <property type="project" value="InterPro"/>
</dbReference>
<dbReference type="HAMAP" id="MF_00344">
    <property type="entry name" value="GMP_synthase"/>
    <property type="match status" value="1"/>
</dbReference>
<evidence type="ECO:0000256" key="3">
    <source>
        <dbReference type="ARBA" id="ARBA00022598"/>
    </source>
</evidence>
<dbReference type="Pfam" id="PF00117">
    <property type="entry name" value="GATase"/>
    <property type="match status" value="1"/>
</dbReference>
<dbReference type="SUPFAM" id="SSF52317">
    <property type="entry name" value="Class I glutamine amidotransferase-like"/>
    <property type="match status" value="1"/>
</dbReference>
<dbReference type="NCBIfam" id="TIGR00884">
    <property type="entry name" value="guaA_Cterm"/>
    <property type="match status" value="1"/>
</dbReference>
<dbReference type="InterPro" id="IPR025777">
    <property type="entry name" value="GMPS_ATP_PPase_dom"/>
</dbReference>
<organism evidence="12 13">
    <name type="scientific">Pontiella desulfatans</name>
    <dbReference type="NCBI Taxonomy" id="2750659"/>
    <lineage>
        <taxon>Bacteria</taxon>
        <taxon>Pseudomonadati</taxon>
        <taxon>Kiritimatiellota</taxon>
        <taxon>Kiritimatiellia</taxon>
        <taxon>Kiritimatiellales</taxon>
        <taxon>Pontiellaceae</taxon>
        <taxon>Pontiella</taxon>
    </lineage>
</organism>
<evidence type="ECO:0000256" key="5">
    <source>
        <dbReference type="ARBA" id="ARBA00022749"/>
    </source>
</evidence>
<keyword evidence="8 9" id="KW-0315">Glutamine amidotransferase</keyword>
<dbReference type="GO" id="GO:0005829">
    <property type="term" value="C:cytosol"/>
    <property type="evidence" value="ECO:0007669"/>
    <property type="project" value="TreeGrafter"/>
</dbReference>
<evidence type="ECO:0000313" key="13">
    <source>
        <dbReference type="Proteomes" id="UP000366872"/>
    </source>
</evidence>
<feature type="active site" evidence="9">
    <location>
        <position position="172"/>
    </location>
</feature>
<dbReference type="Gene3D" id="3.40.50.620">
    <property type="entry name" value="HUPs"/>
    <property type="match status" value="1"/>
</dbReference>
<dbReference type="PROSITE" id="PS51553">
    <property type="entry name" value="GMPS_ATP_PPASE"/>
    <property type="match status" value="1"/>
</dbReference>
<evidence type="ECO:0000256" key="7">
    <source>
        <dbReference type="ARBA" id="ARBA00022840"/>
    </source>
</evidence>
<reference evidence="12 13" key="1">
    <citation type="submission" date="2019-04" db="EMBL/GenBank/DDBJ databases">
        <authorList>
            <person name="Van Vliet M D."/>
        </authorList>
    </citation>
    <scope>NUCLEOTIDE SEQUENCE [LARGE SCALE GENOMIC DNA]</scope>
    <source>
        <strain evidence="12 13">F1</strain>
    </source>
</reference>
<dbReference type="EC" id="6.3.5.2" evidence="9"/>
<dbReference type="PRINTS" id="PR00096">
    <property type="entry name" value="GATASE"/>
</dbReference>
<dbReference type="PROSITE" id="PS51273">
    <property type="entry name" value="GATASE_TYPE_1"/>
    <property type="match status" value="1"/>
</dbReference>
<dbReference type="InterPro" id="IPR004739">
    <property type="entry name" value="GMP_synth_GATase"/>
</dbReference>
<dbReference type="AlphaFoldDB" id="A0A6C2U0L6"/>
<dbReference type="NCBIfam" id="TIGR00888">
    <property type="entry name" value="guaA_Nterm"/>
    <property type="match status" value="1"/>
</dbReference>
<feature type="active site" evidence="9">
    <location>
        <position position="170"/>
    </location>
</feature>
<comment type="catalytic activity">
    <reaction evidence="9">
        <text>XMP + L-glutamine + ATP + H2O = GMP + L-glutamate + AMP + diphosphate + 2 H(+)</text>
        <dbReference type="Rhea" id="RHEA:11680"/>
        <dbReference type="ChEBI" id="CHEBI:15377"/>
        <dbReference type="ChEBI" id="CHEBI:15378"/>
        <dbReference type="ChEBI" id="CHEBI:29985"/>
        <dbReference type="ChEBI" id="CHEBI:30616"/>
        <dbReference type="ChEBI" id="CHEBI:33019"/>
        <dbReference type="ChEBI" id="CHEBI:57464"/>
        <dbReference type="ChEBI" id="CHEBI:58115"/>
        <dbReference type="ChEBI" id="CHEBI:58359"/>
        <dbReference type="ChEBI" id="CHEBI:456215"/>
        <dbReference type="EC" id="6.3.5.2"/>
    </reaction>
</comment>
<dbReference type="InterPro" id="IPR014729">
    <property type="entry name" value="Rossmann-like_a/b/a_fold"/>
</dbReference>
<keyword evidence="13" id="KW-1185">Reference proteome</keyword>